<dbReference type="Proteomes" id="UP000075840">
    <property type="component" value="Unassembled WGS sequence"/>
</dbReference>
<protein>
    <submittedName>
        <fullName evidence="3">Uncharacterized protein</fullName>
    </submittedName>
</protein>
<dbReference type="EMBL" id="APCN01004435">
    <property type="status" value="NOT_ANNOTATED_CDS"/>
    <property type="molecule type" value="Genomic_DNA"/>
</dbReference>
<sequence length="750" mass="83800">MVRLVVLLLCVSMATTQKPGNFNFKEKGFKSSQSYDIDPQVLEIQRQNLITQKILQRYLERRLHPGRKPQIRVPSVDEILPKPFSPLASVRDVRQQNQTESDDNGGARYDLFNGQNGRQYNRSEEDGGGGGSSQDEQQYNDEGGDDYREERDLDQYDDLGDESTYDNDRFDIESLQSGESEHVDSFYRDKYYSRQRASQLSAGNSDGLLDLNVLDEDFEDDPELSVLSEITNEIRLRQEAAKEAPQDAGDRGGRVRRQAINSRTSRRGRVTFRETPSITNRVDSRYYTSDDYVDYPTTPRLNKNLRDNYSEYRLLSKSRIAANEPVKPSRPRATTTQTTLARNAARSRNRNTLKSLAYKPNVYNANSRRPTFTLSAYNKAPTRPTNGRRAGSSRGTYKEEEQGRSWNRFGQTTPSTQDWRRKTVSLGSSNIQPSTPALTVTFFLPTDTTVSVVANSKTEISLIKTTTTSIEEICTSCFSLTQGPNGLPVHVLNKEITSFNNDGLFEITKFILSSTPTTTISVSQNTFRGRSTAYSATISTTIYEATPFVQTKGKPADPNSVLSNAPLANILLSQLLLGNLGVAPEPNFIPRPTEFLPDPNRYQVIVTTATDYKTHVKEVVETITQTKSIVLPVTFQGREILTTVYESDVTSTVITSFITETLTIPTTSTIRIQPTTNPADDLSNKLSLLLPLLEERERQNRLLSAIEPTLPVVVTPAPTIAPSATSVSKVYVSGQHPGEFSVSFTTIINT</sequence>
<organism evidence="3 4">
    <name type="scientific">Anopheles arabiensis</name>
    <name type="common">Mosquito</name>
    <dbReference type="NCBI Taxonomy" id="7173"/>
    <lineage>
        <taxon>Eukaryota</taxon>
        <taxon>Metazoa</taxon>
        <taxon>Ecdysozoa</taxon>
        <taxon>Arthropoda</taxon>
        <taxon>Hexapoda</taxon>
        <taxon>Insecta</taxon>
        <taxon>Pterygota</taxon>
        <taxon>Neoptera</taxon>
        <taxon>Endopterygota</taxon>
        <taxon>Diptera</taxon>
        <taxon>Nematocera</taxon>
        <taxon>Culicoidea</taxon>
        <taxon>Culicidae</taxon>
        <taxon>Anophelinae</taxon>
        <taxon>Anopheles</taxon>
    </lineage>
</organism>
<feature type="compositionally biased region" description="Polar residues" evidence="1">
    <location>
        <begin position="404"/>
        <end position="415"/>
    </location>
</feature>
<reference evidence="3" key="1">
    <citation type="submission" date="2022-08" db="UniProtKB">
        <authorList>
            <consortium name="EnsemblMetazoa"/>
        </authorList>
    </citation>
    <scope>IDENTIFICATION</scope>
    <source>
        <strain evidence="3">Dongola</strain>
    </source>
</reference>
<name>A0A3F2YSM8_ANOAR</name>
<feature type="region of interest" description="Disordered" evidence="1">
    <location>
        <begin position="377"/>
        <end position="415"/>
    </location>
</feature>
<feature type="compositionally biased region" description="Basic and acidic residues" evidence="1">
    <location>
        <begin position="239"/>
        <end position="253"/>
    </location>
</feature>
<feature type="signal peptide" evidence="2">
    <location>
        <begin position="1"/>
        <end position="16"/>
    </location>
</feature>
<keyword evidence="2" id="KW-0732">Signal</keyword>
<evidence type="ECO:0000256" key="1">
    <source>
        <dbReference type="SAM" id="MobiDB-lite"/>
    </source>
</evidence>
<evidence type="ECO:0000313" key="3">
    <source>
        <dbReference type="EnsemblMetazoa" id="AARA017727-PB"/>
    </source>
</evidence>
<dbReference type="AlphaFoldDB" id="A0A3F2YSM8"/>
<feature type="chain" id="PRO_5043411244" evidence="2">
    <location>
        <begin position="17"/>
        <end position="750"/>
    </location>
</feature>
<accession>A0A3F2YSM8</accession>
<evidence type="ECO:0000256" key="2">
    <source>
        <dbReference type="SAM" id="SignalP"/>
    </source>
</evidence>
<feature type="region of interest" description="Disordered" evidence="1">
    <location>
        <begin position="239"/>
        <end position="273"/>
    </location>
</feature>
<dbReference type="PANTHER" id="PTHR39072:SF2">
    <property type="match status" value="1"/>
</dbReference>
<proteinExistence type="predicted"/>
<dbReference type="VEuPathDB" id="VectorBase:AARA017727"/>
<keyword evidence="4" id="KW-1185">Reference proteome</keyword>
<evidence type="ECO:0000313" key="4">
    <source>
        <dbReference type="Proteomes" id="UP000075840"/>
    </source>
</evidence>
<dbReference type="VEuPathDB" id="VectorBase:AARA21_003468"/>
<dbReference type="PANTHER" id="PTHR39072">
    <property type="entry name" value="RE48511P"/>
    <property type="match status" value="1"/>
</dbReference>
<feature type="region of interest" description="Disordered" evidence="1">
    <location>
        <begin position="87"/>
        <end position="149"/>
    </location>
</feature>
<dbReference type="EnsemblMetazoa" id="AARA017727-RB">
    <property type="protein sequence ID" value="AARA017727-PB"/>
    <property type="gene ID" value="AARA017727"/>
</dbReference>